<name>A0ACC6KWY1_9SPHI</name>
<sequence>MLPSSIELVKHILDEVSFILASVKGKDKESVIYDPVLSRAIIRSLEIVGEASTKLDAEFKAAYPHIEWRKMANTRHRLIHDYFGVDYDIVWDIITTKLPDLETDIQSIISTHQ</sequence>
<dbReference type="Proteomes" id="UP001246858">
    <property type="component" value="Unassembled WGS sequence"/>
</dbReference>
<reference evidence="1" key="1">
    <citation type="submission" date="2023-07" db="EMBL/GenBank/DDBJ databases">
        <title>Sorghum-associated microbial communities from plants grown in Nebraska, USA.</title>
        <authorList>
            <person name="Schachtman D."/>
        </authorList>
    </citation>
    <scope>NUCLEOTIDE SEQUENCE</scope>
    <source>
        <strain evidence="1">2697</strain>
    </source>
</reference>
<organism evidence="1 2">
    <name type="scientific">Pedobacter africanus</name>
    <dbReference type="NCBI Taxonomy" id="151894"/>
    <lineage>
        <taxon>Bacteria</taxon>
        <taxon>Pseudomonadati</taxon>
        <taxon>Bacteroidota</taxon>
        <taxon>Sphingobacteriia</taxon>
        <taxon>Sphingobacteriales</taxon>
        <taxon>Sphingobacteriaceae</taxon>
        <taxon>Pedobacter</taxon>
    </lineage>
</organism>
<keyword evidence="2" id="KW-1185">Reference proteome</keyword>
<evidence type="ECO:0000313" key="2">
    <source>
        <dbReference type="Proteomes" id="UP001246858"/>
    </source>
</evidence>
<protein>
    <submittedName>
        <fullName evidence="1">Uncharacterized protein with HEPN domain</fullName>
    </submittedName>
</protein>
<comment type="caution">
    <text evidence="1">The sequence shown here is derived from an EMBL/GenBank/DDBJ whole genome shotgun (WGS) entry which is preliminary data.</text>
</comment>
<evidence type="ECO:0000313" key="1">
    <source>
        <dbReference type="EMBL" id="MDR6783762.1"/>
    </source>
</evidence>
<accession>A0ACC6KWY1</accession>
<dbReference type="EMBL" id="JAVDTF010000002">
    <property type="protein sequence ID" value="MDR6783762.1"/>
    <property type="molecule type" value="Genomic_DNA"/>
</dbReference>
<proteinExistence type="predicted"/>
<gene>
    <name evidence="1" type="ORF">J2X78_002327</name>
</gene>